<dbReference type="EMBL" id="LAZR01069224">
    <property type="protein sequence ID" value="KKK48136.1"/>
    <property type="molecule type" value="Genomic_DNA"/>
</dbReference>
<evidence type="ECO:0000313" key="1">
    <source>
        <dbReference type="EMBL" id="KKK48136.1"/>
    </source>
</evidence>
<sequence length="181" mass="20385">IYTCGPMAGLNWQGMNDWRQEVADRMPDCEIRSPTRGKDWIKRVRKISGLAYDEKPFGSITAIIKRDHWDVKGSDLVLANFLDPSMVTIMDILKEHHALANVKLPEEILALGTEVASIGSMVEYGFAYAYHTPVIAIMREKSIHRHVFPLGITLEIVPDLNTGIYLARKLLNLPDAPDLET</sequence>
<dbReference type="Gene3D" id="3.40.50.450">
    <property type="match status" value="1"/>
</dbReference>
<gene>
    <name evidence="1" type="ORF">LCGC14_3148160</name>
</gene>
<name>A0A0F8YJ59_9ZZZZ</name>
<protein>
    <submittedName>
        <fullName evidence="1">Uncharacterized protein</fullName>
    </submittedName>
</protein>
<reference evidence="1" key="1">
    <citation type="journal article" date="2015" name="Nature">
        <title>Complex archaea that bridge the gap between prokaryotes and eukaryotes.</title>
        <authorList>
            <person name="Spang A."/>
            <person name="Saw J.H."/>
            <person name="Jorgensen S.L."/>
            <person name="Zaremba-Niedzwiedzka K."/>
            <person name="Martijn J."/>
            <person name="Lind A.E."/>
            <person name="van Eijk R."/>
            <person name="Schleper C."/>
            <person name="Guy L."/>
            <person name="Ettema T.J."/>
        </authorList>
    </citation>
    <scope>NUCLEOTIDE SEQUENCE</scope>
</reference>
<organism evidence="1">
    <name type="scientific">marine sediment metagenome</name>
    <dbReference type="NCBI Taxonomy" id="412755"/>
    <lineage>
        <taxon>unclassified sequences</taxon>
        <taxon>metagenomes</taxon>
        <taxon>ecological metagenomes</taxon>
    </lineage>
</organism>
<comment type="caution">
    <text evidence="1">The sequence shown here is derived from an EMBL/GenBank/DDBJ whole genome shotgun (WGS) entry which is preliminary data.</text>
</comment>
<dbReference type="AlphaFoldDB" id="A0A0F8YJ59"/>
<proteinExistence type="predicted"/>
<accession>A0A0F8YJ59</accession>
<feature type="non-terminal residue" evidence="1">
    <location>
        <position position="1"/>
    </location>
</feature>